<evidence type="ECO:0000313" key="1">
    <source>
        <dbReference type="EMBL" id="EST46093.1"/>
    </source>
</evidence>
<protein>
    <submittedName>
        <fullName evidence="1">Uncharacterized protein</fullName>
    </submittedName>
</protein>
<reference evidence="1 2" key="1">
    <citation type="journal article" date="2014" name="PLoS Genet.">
        <title>The Genome of Spironucleus salmonicida Highlights a Fish Pathogen Adapted to Fluctuating Environments.</title>
        <authorList>
            <person name="Xu F."/>
            <person name="Jerlstrom-Hultqvist J."/>
            <person name="Einarsson E."/>
            <person name="Astvaldsson A."/>
            <person name="Svard S.G."/>
            <person name="Andersson J.O."/>
        </authorList>
    </citation>
    <scope>NUCLEOTIDE SEQUENCE</scope>
    <source>
        <strain evidence="2">ATCC 50377</strain>
    </source>
</reference>
<accession>V6LPC5</accession>
<dbReference type="AlphaFoldDB" id="V6LPC5"/>
<proteinExistence type="predicted"/>
<evidence type="ECO:0000313" key="3">
    <source>
        <dbReference type="Proteomes" id="UP000018208"/>
    </source>
</evidence>
<dbReference type="EMBL" id="AUWU02000004">
    <property type="protein sequence ID" value="KAH0574400.1"/>
    <property type="molecule type" value="Genomic_DNA"/>
</dbReference>
<dbReference type="EMBL" id="KI546085">
    <property type="protein sequence ID" value="EST46093.1"/>
    <property type="molecule type" value="Genomic_DNA"/>
</dbReference>
<organism evidence="1">
    <name type="scientific">Spironucleus salmonicida</name>
    <dbReference type="NCBI Taxonomy" id="348837"/>
    <lineage>
        <taxon>Eukaryota</taxon>
        <taxon>Metamonada</taxon>
        <taxon>Diplomonadida</taxon>
        <taxon>Hexamitidae</taxon>
        <taxon>Hexamitinae</taxon>
        <taxon>Spironucleus</taxon>
    </lineage>
</organism>
<dbReference type="Proteomes" id="UP000018208">
    <property type="component" value="Unassembled WGS sequence"/>
</dbReference>
<keyword evidence="3" id="KW-1185">Reference proteome</keyword>
<evidence type="ECO:0000313" key="2">
    <source>
        <dbReference type="EMBL" id="KAH0574400.1"/>
    </source>
</evidence>
<gene>
    <name evidence="1" type="ORF">SS50377_14084</name>
    <name evidence="2" type="ORF">SS50377_24356</name>
</gene>
<name>V6LPC5_9EUKA</name>
<reference evidence="2" key="2">
    <citation type="submission" date="2020-12" db="EMBL/GenBank/DDBJ databases">
        <title>New Spironucleus salmonicida genome in near-complete chromosomes.</title>
        <authorList>
            <person name="Xu F."/>
            <person name="Kurt Z."/>
            <person name="Jimenez-Gonzalez A."/>
            <person name="Astvaldsson A."/>
            <person name="Andersson J.O."/>
            <person name="Svard S.G."/>
        </authorList>
    </citation>
    <scope>NUCLEOTIDE SEQUENCE</scope>
    <source>
        <strain evidence="2">ATCC 50377</strain>
    </source>
</reference>
<sequence>MQHIQTNKIKPQSAFINKLPNNIKRHQTLSSNQITKSRPLTQGNKLRTRNIAGNLDACKSYFESESDGDTVEWLVKSERAISLTDFVKLDSDNSITTVVQDSLIKDLDIIDFNTDSCQQFQKYQPRKKRSIAATPESIIKDDEIYECKCTNLDNLAQSYQLYLEEIDIKTQIIKPSQLSNSILQNSQTYIDNIQKNFIKPMEYKIILNAEFGTNKQVLIDKMIQHINAYNQISATIQTCFNPTPFQQKIIRNWKIIDSSIGKIFIPSAKRSITLQSSIYDVMPEFKFITPNINLK</sequence>
<dbReference type="VEuPathDB" id="GiardiaDB:SS50377_24356"/>